<dbReference type="InterPro" id="IPR003439">
    <property type="entry name" value="ABC_transporter-like_ATP-bd"/>
</dbReference>
<dbReference type="SUPFAM" id="SSF52540">
    <property type="entry name" value="P-loop containing nucleoside triphosphate hydrolases"/>
    <property type="match status" value="1"/>
</dbReference>
<name>A0ABV5KAW5_9ACTN</name>
<dbReference type="InterPro" id="IPR039421">
    <property type="entry name" value="Type_1_exporter"/>
</dbReference>
<keyword evidence="1" id="KW-0547">Nucleotide-binding</keyword>
<dbReference type="RefSeq" id="WP_379141659.1">
    <property type="nucleotide sequence ID" value="NZ_JBHMDG010000015.1"/>
</dbReference>
<dbReference type="Gene3D" id="3.40.50.300">
    <property type="entry name" value="P-loop containing nucleotide triphosphate hydrolases"/>
    <property type="match status" value="1"/>
</dbReference>
<feature type="compositionally biased region" description="Low complexity" evidence="3">
    <location>
        <begin position="18"/>
        <end position="27"/>
    </location>
</feature>
<evidence type="ECO:0000256" key="1">
    <source>
        <dbReference type="ARBA" id="ARBA00022741"/>
    </source>
</evidence>
<dbReference type="InterPro" id="IPR027417">
    <property type="entry name" value="P-loop_NTPase"/>
</dbReference>
<dbReference type="PROSITE" id="PS00211">
    <property type="entry name" value="ABC_TRANSPORTER_1"/>
    <property type="match status" value="1"/>
</dbReference>
<accession>A0ABV5KAW5</accession>
<feature type="domain" description="ABC transporter" evidence="4">
    <location>
        <begin position="43"/>
        <end position="272"/>
    </location>
</feature>
<dbReference type="EMBL" id="JBHMDG010000015">
    <property type="protein sequence ID" value="MFB9313879.1"/>
    <property type="molecule type" value="Genomic_DNA"/>
</dbReference>
<dbReference type="PROSITE" id="PS50893">
    <property type="entry name" value="ABC_TRANSPORTER_2"/>
    <property type="match status" value="1"/>
</dbReference>
<evidence type="ECO:0000256" key="3">
    <source>
        <dbReference type="SAM" id="MobiDB-lite"/>
    </source>
</evidence>
<dbReference type="PANTHER" id="PTHR43394:SF1">
    <property type="entry name" value="ATP-BINDING CASSETTE SUB-FAMILY B MEMBER 10, MITOCHONDRIAL"/>
    <property type="match status" value="1"/>
</dbReference>
<proteinExistence type="predicted"/>
<dbReference type="InterPro" id="IPR003593">
    <property type="entry name" value="AAA+_ATPase"/>
</dbReference>
<reference evidence="5 6" key="1">
    <citation type="submission" date="2024-09" db="EMBL/GenBank/DDBJ databases">
        <authorList>
            <person name="Sun Q."/>
            <person name="Mori K."/>
        </authorList>
    </citation>
    <scope>NUCLEOTIDE SEQUENCE [LARGE SCALE GENOMIC DNA]</scope>
    <source>
        <strain evidence="5 6">JCM 9626</strain>
    </source>
</reference>
<dbReference type="SMART" id="SM00382">
    <property type="entry name" value="AAA"/>
    <property type="match status" value="1"/>
</dbReference>
<dbReference type="InterPro" id="IPR017871">
    <property type="entry name" value="ABC_transporter-like_CS"/>
</dbReference>
<evidence type="ECO:0000313" key="6">
    <source>
        <dbReference type="Proteomes" id="UP001589750"/>
    </source>
</evidence>
<evidence type="ECO:0000259" key="4">
    <source>
        <dbReference type="PROSITE" id="PS50893"/>
    </source>
</evidence>
<feature type="region of interest" description="Disordered" evidence="3">
    <location>
        <begin position="18"/>
        <end position="46"/>
    </location>
</feature>
<comment type="caution">
    <text evidence="5">The sequence shown here is derived from an EMBL/GenBank/DDBJ whole genome shotgun (WGS) entry which is preliminary data.</text>
</comment>
<protein>
    <submittedName>
        <fullName evidence="5">ATP-binding cassette domain-containing protein</fullName>
    </submittedName>
</protein>
<keyword evidence="2 5" id="KW-0067">ATP-binding</keyword>
<dbReference type="PANTHER" id="PTHR43394">
    <property type="entry name" value="ATP-DEPENDENT PERMEASE MDL1, MITOCHONDRIAL"/>
    <property type="match status" value="1"/>
</dbReference>
<gene>
    <name evidence="5" type="ORF">ACFFRI_12565</name>
</gene>
<dbReference type="Proteomes" id="UP001589750">
    <property type="component" value="Unassembled WGS sequence"/>
</dbReference>
<feature type="non-terminal residue" evidence="5">
    <location>
        <position position="1"/>
    </location>
</feature>
<organism evidence="5 6">
    <name type="scientific">Nocardioides plantarum</name>
    <dbReference type="NCBI Taxonomy" id="29299"/>
    <lineage>
        <taxon>Bacteria</taxon>
        <taxon>Bacillati</taxon>
        <taxon>Actinomycetota</taxon>
        <taxon>Actinomycetes</taxon>
        <taxon>Propionibacteriales</taxon>
        <taxon>Nocardioidaceae</taxon>
        <taxon>Nocardioides</taxon>
    </lineage>
</organism>
<dbReference type="GO" id="GO:0005524">
    <property type="term" value="F:ATP binding"/>
    <property type="evidence" value="ECO:0007669"/>
    <property type="project" value="UniProtKB-KW"/>
</dbReference>
<evidence type="ECO:0000256" key="2">
    <source>
        <dbReference type="ARBA" id="ARBA00022840"/>
    </source>
</evidence>
<sequence>LADAGALRDPTRAAAARLDALPATAPAVTEPSRPAPHPGSADVDVDGVSASWGDAPALRDVSLRVGPGRATAVVGPSGSGKSTLAAVLVRFLDPTAGRYALGPVETRDLRADDVRRTVGLLDDDPYLFATSVVENVRLARPDATDDEVRAALVAAHLDDWVSSLPRGLDTVLGDGGDAVSGGERARIGLARLLLADHDVLVLDEPTAHLDHATATGVADDLLRLRTTTGLVWITHTAHGLDRIDEVLDLSAGWGSPDRSPGLDAPVHGPRRLGP</sequence>
<keyword evidence="6" id="KW-1185">Reference proteome</keyword>
<evidence type="ECO:0000313" key="5">
    <source>
        <dbReference type="EMBL" id="MFB9313879.1"/>
    </source>
</evidence>
<dbReference type="Pfam" id="PF00005">
    <property type="entry name" value="ABC_tran"/>
    <property type="match status" value="1"/>
</dbReference>